<dbReference type="InterPro" id="IPR011701">
    <property type="entry name" value="MFS"/>
</dbReference>
<evidence type="ECO:0000256" key="3">
    <source>
        <dbReference type="ARBA" id="ARBA00022989"/>
    </source>
</evidence>
<protein>
    <submittedName>
        <fullName evidence="7">Uncharacterized protein</fullName>
    </submittedName>
</protein>
<feature type="transmembrane region" description="Helical" evidence="6">
    <location>
        <begin position="408"/>
        <end position="430"/>
    </location>
</feature>
<dbReference type="SUPFAM" id="SSF103473">
    <property type="entry name" value="MFS general substrate transporter"/>
    <property type="match status" value="1"/>
</dbReference>
<keyword evidence="3 6" id="KW-1133">Transmembrane helix</keyword>
<proteinExistence type="predicted"/>
<sequence>MARDPASSVLSSVAVDSDTPQAMPSPTHSPSDHAAPLLSSPAPNEESAEEIEAAALARNKHIWRLCFAIFALVQAANVVLRAPFIQLREDSTCMAEYGTAGSLGEDCKVQEVQDEVTTLTQWQQLFDTGPGILFGVFYGMAADRYGRRPILALALAGMTMATVWAQMILFWPRVFPARLTWLSVIFQLVGGGNLVVNAMVFAMVSDVTPEEKRASKFFRLYGVALLSDMILSPASEALTGIQPWWPARFGLIAFIMALLATWLVLPETLEMSEVSHSIRLEEEELDEEDDPVVYLDVQKSTFWRRLLLLVPLLSVGQLYDQSADFFKNYISKRYGWRMSQASFWLTYRNVVNLILLSTILPGVSEMLLRRNFDGGRKDQWISRASIVCLALGAFVIGLAPIMSIMVTGLTIFALGHGFVPAVLSLATPFIEPGHIGMLYTAMTIGEAIGKLANEPVLMGAFELGMRVGGLLLGLPFVATGIMLTIAGVSVFAIRLPSSATHLD</sequence>
<evidence type="ECO:0000313" key="7">
    <source>
        <dbReference type="EMBL" id="CRG89389.1"/>
    </source>
</evidence>
<accession>A0A0U1M1K3</accession>
<feature type="compositionally biased region" description="Low complexity" evidence="5">
    <location>
        <begin position="1"/>
        <end position="18"/>
    </location>
</feature>
<dbReference type="AlphaFoldDB" id="A0A0U1M1K3"/>
<organism evidence="7 8">
    <name type="scientific">Talaromyces islandicus</name>
    <name type="common">Penicillium islandicum</name>
    <dbReference type="NCBI Taxonomy" id="28573"/>
    <lineage>
        <taxon>Eukaryota</taxon>
        <taxon>Fungi</taxon>
        <taxon>Dikarya</taxon>
        <taxon>Ascomycota</taxon>
        <taxon>Pezizomycotina</taxon>
        <taxon>Eurotiomycetes</taxon>
        <taxon>Eurotiomycetidae</taxon>
        <taxon>Eurotiales</taxon>
        <taxon>Trichocomaceae</taxon>
        <taxon>Talaromyces</taxon>
        <taxon>Talaromyces sect. Islandici</taxon>
    </lineage>
</organism>
<dbReference type="PANTHER" id="PTHR23507">
    <property type="entry name" value="ZGC:174356"/>
    <property type="match status" value="1"/>
</dbReference>
<dbReference type="Pfam" id="PF07690">
    <property type="entry name" value="MFS_1"/>
    <property type="match status" value="1"/>
</dbReference>
<feature type="transmembrane region" description="Helical" evidence="6">
    <location>
        <begin position="247"/>
        <end position="265"/>
    </location>
</feature>
<reference evidence="7 8" key="1">
    <citation type="submission" date="2015-04" db="EMBL/GenBank/DDBJ databases">
        <authorList>
            <person name="Syromyatnikov M.Y."/>
            <person name="Popov V.N."/>
        </authorList>
    </citation>
    <scope>NUCLEOTIDE SEQUENCE [LARGE SCALE GENOMIC DNA]</scope>
    <source>
        <strain evidence="7">WF-38-12</strain>
    </source>
</reference>
<keyword evidence="4 6" id="KW-0472">Membrane</keyword>
<feature type="transmembrane region" description="Helical" evidence="6">
    <location>
        <begin position="467"/>
        <end position="493"/>
    </location>
</feature>
<dbReference type="OMA" id="CTFEPIL"/>
<keyword evidence="8" id="KW-1185">Reference proteome</keyword>
<feature type="region of interest" description="Disordered" evidence="5">
    <location>
        <begin position="1"/>
        <end position="46"/>
    </location>
</feature>
<feature type="transmembrane region" description="Helical" evidence="6">
    <location>
        <begin position="380"/>
        <end position="402"/>
    </location>
</feature>
<dbReference type="Gene3D" id="1.20.1250.20">
    <property type="entry name" value="MFS general substrate transporter like domains"/>
    <property type="match status" value="1"/>
</dbReference>
<evidence type="ECO:0000256" key="2">
    <source>
        <dbReference type="ARBA" id="ARBA00022692"/>
    </source>
</evidence>
<name>A0A0U1M1K3_TALIS</name>
<dbReference type="GO" id="GO:0016020">
    <property type="term" value="C:membrane"/>
    <property type="evidence" value="ECO:0007669"/>
    <property type="project" value="UniProtKB-SubCell"/>
</dbReference>
<feature type="transmembrane region" description="Helical" evidence="6">
    <location>
        <begin position="184"/>
        <end position="205"/>
    </location>
</feature>
<dbReference type="InterPro" id="IPR036259">
    <property type="entry name" value="MFS_trans_sf"/>
</dbReference>
<feature type="compositionally biased region" description="Polar residues" evidence="5">
    <location>
        <begin position="19"/>
        <end position="29"/>
    </location>
</feature>
<dbReference type="OrthoDB" id="194139at2759"/>
<feature type="transmembrane region" description="Helical" evidence="6">
    <location>
        <begin position="150"/>
        <end position="172"/>
    </location>
</feature>
<feature type="transmembrane region" description="Helical" evidence="6">
    <location>
        <begin position="217"/>
        <end position="235"/>
    </location>
</feature>
<evidence type="ECO:0000313" key="8">
    <source>
        <dbReference type="Proteomes" id="UP000054383"/>
    </source>
</evidence>
<evidence type="ECO:0000256" key="4">
    <source>
        <dbReference type="ARBA" id="ARBA00023136"/>
    </source>
</evidence>
<evidence type="ECO:0000256" key="5">
    <source>
        <dbReference type="SAM" id="MobiDB-lite"/>
    </source>
</evidence>
<keyword evidence="2 6" id="KW-0812">Transmembrane</keyword>
<dbReference type="EMBL" id="CVMT01000006">
    <property type="protein sequence ID" value="CRG89389.1"/>
    <property type="molecule type" value="Genomic_DNA"/>
</dbReference>
<comment type="subcellular location">
    <subcellularLocation>
        <location evidence="1">Membrane</location>
        <topology evidence="1">Multi-pass membrane protein</topology>
    </subcellularLocation>
</comment>
<dbReference type="PANTHER" id="PTHR23507:SF1">
    <property type="entry name" value="FI18259P1-RELATED"/>
    <property type="match status" value="1"/>
</dbReference>
<evidence type="ECO:0000256" key="6">
    <source>
        <dbReference type="SAM" id="Phobius"/>
    </source>
</evidence>
<evidence type="ECO:0000256" key="1">
    <source>
        <dbReference type="ARBA" id="ARBA00004141"/>
    </source>
</evidence>
<dbReference type="Proteomes" id="UP000054383">
    <property type="component" value="Unassembled WGS sequence"/>
</dbReference>
<dbReference type="GO" id="GO:0022857">
    <property type="term" value="F:transmembrane transporter activity"/>
    <property type="evidence" value="ECO:0007669"/>
    <property type="project" value="InterPro"/>
</dbReference>
<gene>
    <name evidence="7" type="ORF">PISL3812_06425</name>
</gene>
<feature type="transmembrane region" description="Helical" evidence="6">
    <location>
        <begin position="350"/>
        <end position="368"/>
    </location>
</feature>